<evidence type="ECO:0000313" key="2">
    <source>
        <dbReference type="Proteomes" id="UP000246726"/>
    </source>
</evidence>
<accession>A0A2U8UPA2</accession>
<sequence>MTRCMSVTLGDPSTPCTLGQSEFEHVEYPGPISSYSWRGFILPAWVVEQDIPALVDDPSTGGFSRALMLDVLSESTPNRRSEPWLDGDRA</sequence>
<keyword evidence="2" id="KW-1185">Reference proteome</keyword>
<organism evidence="1 2">
    <name type="scientific">Microbacterium phage Paschalis</name>
    <dbReference type="NCBI Taxonomy" id="2992928"/>
    <lineage>
        <taxon>Viruses</taxon>
        <taxon>Duplodnaviria</taxon>
        <taxon>Heunggongvirae</taxon>
        <taxon>Uroviricota</taxon>
        <taxon>Caudoviricetes</taxon>
        <taxon>Hodgkinviridae</taxon>
        <taxon>Quhwahvirus</taxon>
        <taxon>Quhwahvirus paschalis</taxon>
    </lineage>
</organism>
<evidence type="ECO:0000313" key="1">
    <source>
        <dbReference type="EMBL" id="AWN05495.1"/>
    </source>
</evidence>
<proteinExistence type="predicted"/>
<protein>
    <submittedName>
        <fullName evidence="1">Uncharacterized protein</fullName>
    </submittedName>
</protein>
<dbReference type="GeneID" id="54992377"/>
<dbReference type="RefSeq" id="YP_009801849.1">
    <property type="nucleotide sequence ID" value="NC_047976.1"/>
</dbReference>
<name>A0A2U8UPA2_9CAUD</name>
<dbReference type="Proteomes" id="UP000246726">
    <property type="component" value="Segment"/>
</dbReference>
<reference evidence="1 2" key="1">
    <citation type="submission" date="2018-04" db="EMBL/GenBank/DDBJ databases">
        <authorList>
            <person name="Paschalis M.I."/>
            <person name="Cheong D.K."/>
            <person name="Petit-Frere T."/>
            <person name="Stoner K.N."/>
            <person name="Veracka M."/>
            <person name="Ewers R.M."/>
            <person name="Maciver D.B."/>
            <person name="Santiago X."/>
            <person name="Nichols C.D."/>
            <person name="Scaff D.S."/>
            <person name="Osorio S.M."/>
            <person name="Mercado F.J."/>
            <person name="Tamondong K.G."/>
            <person name="Lee J."/>
            <person name="Nicholson R.L."/>
            <person name="Antonucci M.K."/>
            <person name="Anger G.K."/>
            <person name="Washington J.M."/>
            <person name="Garlena R.A."/>
            <person name="Russell D.A."/>
            <person name="Pope W.H."/>
            <person name="Jacobs-Sera D."/>
            <person name="Hendrix R.W."/>
            <person name="Hatfull G.F."/>
        </authorList>
    </citation>
    <scope>NUCLEOTIDE SEQUENCE [LARGE SCALE GENOMIC DNA]</scope>
</reference>
<gene>
    <name evidence="1" type="primary">2</name>
    <name evidence="1" type="ORF">SEA_PASCHALIS_2</name>
</gene>
<dbReference type="EMBL" id="MH155873">
    <property type="protein sequence ID" value="AWN05495.1"/>
    <property type="molecule type" value="Genomic_DNA"/>
</dbReference>